<dbReference type="EMBL" id="QMIG01000039">
    <property type="protein sequence ID" value="RAW09591.1"/>
    <property type="molecule type" value="Genomic_DNA"/>
</dbReference>
<keyword evidence="4 7" id="KW-0067">ATP-binding</keyword>
<dbReference type="SMART" id="SM00382">
    <property type="entry name" value="AAA"/>
    <property type="match status" value="1"/>
</dbReference>
<dbReference type="GO" id="GO:0005524">
    <property type="term" value="F:ATP binding"/>
    <property type="evidence" value="ECO:0007669"/>
    <property type="project" value="UniProtKB-KW"/>
</dbReference>
<dbReference type="InterPro" id="IPR027417">
    <property type="entry name" value="P-loop_NTPase"/>
</dbReference>
<dbReference type="GO" id="GO:0016887">
    <property type="term" value="F:ATP hydrolysis activity"/>
    <property type="evidence" value="ECO:0007669"/>
    <property type="project" value="InterPro"/>
</dbReference>
<evidence type="ECO:0000256" key="1">
    <source>
        <dbReference type="ARBA" id="ARBA00005417"/>
    </source>
</evidence>
<sequence length="342" mass="36916">MVLQNGRDGTGADRADGAGRASEARSGDDEGNLVVEHSITVDNIEKSLQGRDILKGVSFSVRQGEVFGFLGPNGAGKTTTIRILLGLYSPDAGRASIMGADVTTDQARQRVGFVLDDDGLYDGASAKENLAYFARIYQQPVDDERITQVLRLVDLEGRADSKAGTFSRGMRQRLALARALVHDPDVLILDEPTSGIDPSAQIEIRELMVDIAHDRNKAVMLSSHNMDEVQKICARIAVLDRGEVVLSGSLAELRETMGSGMVTVRTSEPIPADLYEEIKSTAEFGLQDSSENLLHFSPSSAGTTPDIVAALARRGARIEEVTRNEASLEEMYTSIVREGQPA</sequence>
<feature type="region of interest" description="Disordered" evidence="5">
    <location>
        <begin position="1"/>
        <end position="31"/>
    </location>
</feature>
<feature type="domain" description="ABC transporter" evidence="6">
    <location>
        <begin position="39"/>
        <end position="266"/>
    </location>
</feature>
<dbReference type="SUPFAM" id="SSF52540">
    <property type="entry name" value="P-loop containing nucleoside triphosphate hydrolases"/>
    <property type="match status" value="1"/>
</dbReference>
<protein>
    <submittedName>
        <fullName evidence="7">ABC transporter ATP-binding protein</fullName>
    </submittedName>
</protein>
<comment type="similarity">
    <text evidence="1">Belongs to the ABC transporter superfamily.</text>
</comment>
<dbReference type="Pfam" id="PF00005">
    <property type="entry name" value="ABC_tran"/>
    <property type="match status" value="1"/>
</dbReference>
<evidence type="ECO:0000313" key="7">
    <source>
        <dbReference type="EMBL" id="RAW09591.1"/>
    </source>
</evidence>
<dbReference type="InterPro" id="IPR003439">
    <property type="entry name" value="ABC_transporter-like_ATP-bd"/>
</dbReference>
<evidence type="ECO:0000256" key="3">
    <source>
        <dbReference type="ARBA" id="ARBA00022741"/>
    </source>
</evidence>
<keyword evidence="2" id="KW-0813">Transport</keyword>
<proteinExistence type="inferred from homology"/>
<dbReference type="AlphaFoldDB" id="A0A329QC58"/>
<reference evidence="7 8" key="1">
    <citation type="submission" date="2018-06" db="EMBL/GenBank/DDBJ databases">
        <title>Phytoactinopolyspora halophila sp. nov., a novel halophilic actinomycete isolated from a saline soil in China.</title>
        <authorList>
            <person name="Tang S.-K."/>
        </authorList>
    </citation>
    <scope>NUCLEOTIDE SEQUENCE [LARGE SCALE GENOMIC DNA]</scope>
    <source>
        <strain evidence="7 8">YIM 96934</strain>
    </source>
</reference>
<feature type="compositionally biased region" description="Basic and acidic residues" evidence="5">
    <location>
        <begin position="10"/>
        <end position="28"/>
    </location>
</feature>
<organism evidence="7 8">
    <name type="scientific">Phytoactinopolyspora halophila</name>
    <dbReference type="NCBI Taxonomy" id="1981511"/>
    <lineage>
        <taxon>Bacteria</taxon>
        <taxon>Bacillati</taxon>
        <taxon>Actinomycetota</taxon>
        <taxon>Actinomycetes</taxon>
        <taxon>Jiangellales</taxon>
        <taxon>Jiangellaceae</taxon>
        <taxon>Phytoactinopolyspora</taxon>
    </lineage>
</organism>
<dbReference type="PANTHER" id="PTHR43335">
    <property type="entry name" value="ABC TRANSPORTER, ATP-BINDING PROTEIN"/>
    <property type="match status" value="1"/>
</dbReference>
<keyword evidence="3" id="KW-0547">Nucleotide-binding</keyword>
<evidence type="ECO:0000256" key="4">
    <source>
        <dbReference type="ARBA" id="ARBA00022840"/>
    </source>
</evidence>
<evidence type="ECO:0000313" key="8">
    <source>
        <dbReference type="Proteomes" id="UP000250462"/>
    </source>
</evidence>
<accession>A0A329QC58</accession>
<evidence type="ECO:0000256" key="2">
    <source>
        <dbReference type="ARBA" id="ARBA00022448"/>
    </source>
</evidence>
<keyword evidence="8" id="KW-1185">Reference proteome</keyword>
<evidence type="ECO:0000256" key="5">
    <source>
        <dbReference type="SAM" id="MobiDB-lite"/>
    </source>
</evidence>
<gene>
    <name evidence="7" type="ORF">DPM12_20745</name>
</gene>
<comment type="caution">
    <text evidence="7">The sequence shown here is derived from an EMBL/GenBank/DDBJ whole genome shotgun (WGS) entry which is preliminary data.</text>
</comment>
<evidence type="ECO:0000259" key="6">
    <source>
        <dbReference type="PROSITE" id="PS50893"/>
    </source>
</evidence>
<dbReference type="InterPro" id="IPR003593">
    <property type="entry name" value="AAA+_ATPase"/>
</dbReference>
<dbReference type="Gene3D" id="3.40.50.300">
    <property type="entry name" value="P-loop containing nucleotide triphosphate hydrolases"/>
    <property type="match status" value="1"/>
</dbReference>
<dbReference type="PROSITE" id="PS50893">
    <property type="entry name" value="ABC_TRANSPORTER_2"/>
    <property type="match status" value="1"/>
</dbReference>
<dbReference type="Proteomes" id="UP000250462">
    <property type="component" value="Unassembled WGS sequence"/>
</dbReference>
<dbReference type="CDD" id="cd03230">
    <property type="entry name" value="ABC_DR_subfamily_A"/>
    <property type="match status" value="1"/>
</dbReference>
<name>A0A329QC58_9ACTN</name>